<accession>A0A6M4A7S9</accession>
<gene>
    <name evidence="3" type="ORF">EJG51_016995</name>
</gene>
<sequence>MRLENASAGAVEPAMVWLRLSSDATVAQQIAKMRQTFPSQALVVLSDIPSDLEALAVLSCSARAYCNTHAGKEVLSKVAAVVEQGGLWIGESIMQRLLAPTDSQRPLTVLAGHAWATNLTEREIEVAKAIALGGSNKEIAAQLEITERTVKAHIGAIFEKLKVRDRLQLALLVKNS</sequence>
<dbReference type="InterPro" id="IPR039420">
    <property type="entry name" value="WalR-like"/>
</dbReference>
<dbReference type="PRINTS" id="PR00038">
    <property type="entry name" value="HTHLUXR"/>
</dbReference>
<evidence type="ECO:0000313" key="4">
    <source>
        <dbReference type="Proteomes" id="UP000274350"/>
    </source>
</evidence>
<keyword evidence="1" id="KW-0238">DNA-binding</keyword>
<dbReference type="OrthoDB" id="9794397at2"/>
<organism evidence="3 4">
    <name type="scientific">Undibacterium piscinae</name>
    <dbReference type="NCBI Taxonomy" id="2495591"/>
    <lineage>
        <taxon>Bacteria</taxon>
        <taxon>Pseudomonadati</taxon>
        <taxon>Pseudomonadota</taxon>
        <taxon>Betaproteobacteria</taxon>
        <taxon>Burkholderiales</taxon>
        <taxon>Oxalobacteraceae</taxon>
        <taxon>Undibacterium</taxon>
    </lineage>
</organism>
<dbReference type="KEGG" id="upi:EJG51_016995"/>
<dbReference type="GO" id="GO:0006355">
    <property type="term" value="P:regulation of DNA-templated transcription"/>
    <property type="evidence" value="ECO:0007669"/>
    <property type="project" value="InterPro"/>
</dbReference>
<dbReference type="AlphaFoldDB" id="A0A6M4A7S9"/>
<feature type="domain" description="HTH luxR-type" evidence="2">
    <location>
        <begin position="112"/>
        <end position="176"/>
    </location>
</feature>
<dbReference type="InterPro" id="IPR000792">
    <property type="entry name" value="Tscrpt_reg_LuxR_C"/>
</dbReference>
<dbReference type="PANTHER" id="PTHR43214">
    <property type="entry name" value="TWO-COMPONENT RESPONSE REGULATOR"/>
    <property type="match status" value="1"/>
</dbReference>
<dbReference type="PROSITE" id="PS50043">
    <property type="entry name" value="HTH_LUXR_2"/>
    <property type="match status" value="1"/>
</dbReference>
<dbReference type="SUPFAM" id="SSF46894">
    <property type="entry name" value="C-terminal effector domain of the bipartite response regulators"/>
    <property type="match status" value="1"/>
</dbReference>
<name>A0A6M4A7S9_9BURK</name>
<dbReference type="PANTHER" id="PTHR43214:SF43">
    <property type="entry name" value="TWO-COMPONENT RESPONSE REGULATOR"/>
    <property type="match status" value="1"/>
</dbReference>
<reference evidence="3 4" key="1">
    <citation type="journal article" date="2019" name="Int. J. Syst. Evol. Microbiol.">
        <title>Undibacterium piscinae sp. nov., isolated from Korean shiner intestine.</title>
        <authorList>
            <person name="Lee S.Y."/>
            <person name="Kang W."/>
            <person name="Kim P.S."/>
            <person name="Kim H.S."/>
            <person name="Sung H."/>
            <person name="Shin N.R."/>
            <person name="Whon T.W."/>
            <person name="Yun J.H."/>
            <person name="Lee J.Y."/>
            <person name="Lee J.Y."/>
            <person name="Jung M.J."/>
            <person name="Jeong Y.S."/>
            <person name="Tak E.J."/>
            <person name="Han J.E."/>
            <person name="Hyun D.W."/>
            <person name="Kang M.S."/>
            <person name="Lee K.E."/>
            <person name="Lee B.H."/>
            <person name="Bae J.W."/>
        </authorList>
    </citation>
    <scope>NUCLEOTIDE SEQUENCE [LARGE SCALE GENOMIC DNA]</scope>
    <source>
        <strain evidence="3 4">S11R28</strain>
    </source>
</reference>
<dbReference type="PROSITE" id="PS00622">
    <property type="entry name" value="HTH_LUXR_1"/>
    <property type="match status" value="1"/>
</dbReference>
<dbReference type="Gene3D" id="3.40.50.2300">
    <property type="match status" value="1"/>
</dbReference>
<dbReference type="SMART" id="SM00421">
    <property type="entry name" value="HTH_LUXR"/>
    <property type="match status" value="1"/>
</dbReference>
<dbReference type="EMBL" id="CP051152">
    <property type="protein sequence ID" value="QJQ07233.1"/>
    <property type="molecule type" value="Genomic_DNA"/>
</dbReference>
<dbReference type="Pfam" id="PF00196">
    <property type="entry name" value="GerE"/>
    <property type="match status" value="1"/>
</dbReference>
<protein>
    <submittedName>
        <fullName evidence="3">Response regulator transcription factor</fullName>
    </submittedName>
</protein>
<evidence type="ECO:0000313" key="3">
    <source>
        <dbReference type="EMBL" id="QJQ07233.1"/>
    </source>
</evidence>
<dbReference type="Proteomes" id="UP000274350">
    <property type="component" value="Chromosome"/>
</dbReference>
<evidence type="ECO:0000256" key="1">
    <source>
        <dbReference type="ARBA" id="ARBA00023125"/>
    </source>
</evidence>
<proteinExistence type="predicted"/>
<dbReference type="InterPro" id="IPR016032">
    <property type="entry name" value="Sig_transdc_resp-reg_C-effctor"/>
</dbReference>
<dbReference type="GO" id="GO:0003677">
    <property type="term" value="F:DNA binding"/>
    <property type="evidence" value="ECO:0007669"/>
    <property type="project" value="UniProtKB-KW"/>
</dbReference>
<evidence type="ECO:0000259" key="2">
    <source>
        <dbReference type="PROSITE" id="PS50043"/>
    </source>
</evidence>
<dbReference type="CDD" id="cd06170">
    <property type="entry name" value="LuxR_C_like"/>
    <property type="match status" value="1"/>
</dbReference>
<keyword evidence="4" id="KW-1185">Reference proteome</keyword>